<reference evidence="2" key="1">
    <citation type="journal article" date="2019" name="Int. J. Syst. Evol. Microbiol.">
        <title>The Global Catalogue of Microorganisms (GCM) 10K type strain sequencing project: providing services to taxonomists for standard genome sequencing and annotation.</title>
        <authorList>
            <consortium name="The Broad Institute Genomics Platform"/>
            <consortium name="The Broad Institute Genome Sequencing Center for Infectious Disease"/>
            <person name="Wu L."/>
            <person name="Ma J."/>
        </authorList>
    </citation>
    <scope>NUCLEOTIDE SEQUENCE [LARGE SCALE GENOMIC DNA]</scope>
    <source>
        <strain evidence="2">CCUG 53270</strain>
    </source>
</reference>
<organism evidence="1 2">
    <name type="scientific">Paenibacillus vulneris</name>
    <dbReference type="NCBI Taxonomy" id="1133364"/>
    <lineage>
        <taxon>Bacteria</taxon>
        <taxon>Bacillati</taxon>
        <taxon>Bacillota</taxon>
        <taxon>Bacilli</taxon>
        <taxon>Bacillales</taxon>
        <taxon>Paenibacillaceae</taxon>
        <taxon>Paenibacillus</taxon>
    </lineage>
</organism>
<dbReference type="RefSeq" id="WP_256865421.1">
    <property type="nucleotide sequence ID" value="NZ_BAABJG010000006.1"/>
</dbReference>
<comment type="caution">
    <text evidence="1">The sequence shown here is derived from an EMBL/GenBank/DDBJ whole genome shotgun (WGS) entry which is preliminary data.</text>
</comment>
<accession>A0ABW3UK27</accession>
<sequence>MFAVFYRSKRLTRVGTEYEARMELVRLQEYFLNLKIRECERNG</sequence>
<dbReference type="Proteomes" id="UP001597180">
    <property type="component" value="Unassembled WGS sequence"/>
</dbReference>
<name>A0ABW3UK27_9BACL</name>
<proteinExistence type="predicted"/>
<evidence type="ECO:0000313" key="1">
    <source>
        <dbReference type="EMBL" id="MFD1220792.1"/>
    </source>
</evidence>
<dbReference type="EMBL" id="JBHTLU010000013">
    <property type="protein sequence ID" value="MFD1220792.1"/>
    <property type="molecule type" value="Genomic_DNA"/>
</dbReference>
<protein>
    <submittedName>
        <fullName evidence="1">Uncharacterized protein</fullName>
    </submittedName>
</protein>
<gene>
    <name evidence="1" type="ORF">ACFQ4B_11715</name>
</gene>
<keyword evidence="2" id="KW-1185">Reference proteome</keyword>
<evidence type="ECO:0000313" key="2">
    <source>
        <dbReference type="Proteomes" id="UP001597180"/>
    </source>
</evidence>